<sequence>MELKYNTKGQGFRFFIKITSKYTRRVYIYQDGDINAEGYQCYYQTETQENLKESNLNKDNENLNCFILTQNT</sequence>
<protein>
    <submittedName>
        <fullName evidence="1">22679_t:CDS:1</fullName>
    </submittedName>
</protein>
<gene>
    <name evidence="1" type="ORF">RPERSI_LOCUS26420</name>
</gene>
<accession>A0ACA9S4N7</accession>
<feature type="non-terminal residue" evidence="1">
    <location>
        <position position="72"/>
    </location>
</feature>
<name>A0ACA9S4N7_9GLOM</name>
<reference evidence="1" key="1">
    <citation type="submission" date="2021-06" db="EMBL/GenBank/DDBJ databases">
        <authorList>
            <person name="Kallberg Y."/>
            <person name="Tangrot J."/>
            <person name="Rosling A."/>
        </authorList>
    </citation>
    <scope>NUCLEOTIDE SEQUENCE</scope>
    <source>
        <strain evidence="1">MA461A</strain>
    </source>
</reference>
<evidence type="ECO:0000313" key="1">
    <source>
        <dbReference type="EMBL" id="CAG8825167.1"/>
    </source>
</evidence>
<keyword evidence="2" id="KW-1185">Reference proteome</keyword>
<proteinExistence type="predicted"/>
<dbReference type="Proteomes" id="UP000789920">
    <property type="component" value="Unassembled WGS sequence"/>
</dbReference>
<comment type="caution">
    <text evidence="1">The sequence shown here is derived from an EMBL/GenBank/DDBJ whole genome shotgun (WGS) entry which is preliminary data.</text>
</comment>
<organism evidence="1 2">
    <name type="scientific">Racocetra persica</name>
    <dbReference type="NCBI Taxonomy" id="160502"/>
    <lineage>
        <taxon>Eukaryota</taxon>
        <taxon>Fungi</taxon>
        <taxon>Fungi incertae sedis</taxon>
        <taxon>Mucoromycota</taxon>
        <taxon>Glomeromycotina</taxon>
        <taxon>Glomeromycetes</taxon>
        <taxon>Diversisporales</taxon>
        <taxon>Gigasporaceae</taxon>
        <taxon>Racocetra</taxon>
    </lineage>
</organism>
<feature type="non-terminal residue" evidence="1">
    <location>
        <position position="1"/>
    </location>
</feature>
<dbReference type="EMBL" id="CAJVQC010090124">
    <property type="protein sequence ID" value="CAG8825167.1"/>
    <property type="molecule type" value="Genomic_DNA"/>
</dbReference>
<evidence type="ECO:0000313" key="2">
    <source>
        <dbReference type="Proteomes" id="UP000789920"/>
    </source>
</evidence>